<dbReference type="GO" id="GO:0036221">
    <property type="term" value="F:UTP diphosphatase activity"/>
    <property type="evidence" value="ECO:0007669"/>
    <property type="project" value="RHEA"/>
</dbReference>
<dbReference type="PANTHER" id="PTHR43213">
    <property type="entry name" value="BIFUNCTIONAL DTTP/UTP PYROPHOSPHATASE/METHYLTRANSFERASE PROTEIN-RELATED"/>
    <property type="match status" value="1"/>
</dbReference>
<evidence type="ECO:0000256" key="1">
    <source>
        <dbReference type="ARBA" id="ARBA00001968"/>
    </source>
</evidence>
<dbReference type="AlphaFoldDB" id="A0A1I6JMU8"/>
<dbReference type="PANTHER" id="PTHR43213:SF5">
    <property type="entry name" value="BIFUNCTIONAL DTTP_UTP PYROPHOSPHATASE_METHYLTRANSFERASE PROTEIN-RELATED"/>
    <property type="match status" value="1"/>
</dbReference>
<dbReference type="CDD" id="cd00555">
    <property type="entry name" value="Maf"/>
    <property type="match status" value="1"/>
</dbReference>
<feature type="active site" description="Proton acceptor" evidence="3">
    <location>
        <position position="71"/>
    </location>
</feature>
<dbReference type="InterPro" id="IPR029001">
    <property type="entry name" value="ITPase-like_fam"/>
</dbReference>
<comment type="catalytic activity">
    <reaction evidence="3">
        <text>UTP + H2O = UMP + diphosphate + H(+)</text>
        <dbReference type="Rhea" id="RHEA:29395"/>
        <dbReference type="ChEBI" id="CHEBI:15377"/>
        <dbReference type="ChEBI" id="CHEBI:15378"/>
        <dbReference type="ChEBI" id="CHEBI:33019"/>
        <dbReference type="ChEBI" id="CHEBI:46398"/>
        <dbReference type="ChEBI" id="CHEBI:57865"/>
        <dbReference type="EC" id="3.6.1.9"/>
    </reaction>
</comment>
<gene>
    <name evidence="4" type="ORF">SAMN05661086_01730</name>
</gene>
<keyword evidence="3" id="KW-0963">Cytoplasm</keyword>
<dbReference type="STRING" id="37658.SAMN05661086_01730"/>
<dbReference type="GO" id="GO:0005737">
    <property type="term" value="C:cytoplasm"/>
    <property type="evidence" value="ECO:0007669"/>
    <property type="project" value="UniProtKB-SubCell"/>
</dbReference>
<comment type="caution">
    <text evidence="3">Lacks conserved residue(s) required for the propagation of feature annotation.</text>
</comment>
<dbReference type="Proteomes" id="UP000199659">
    <property type="component" value="Unassembled WGS sequence"/>
</dbReference>
<dbReference type="PIRSF" id="PIRSF006305">
    <property type="entry name" value="Maf"/>
    <property type="match status" value="1"/>
</dbReference>
<organism evidence="4 5">
    <name type="scientific">Anaeromicropila populeti</name>
    <dbReference type="NCBI Taxonomy" id="37658"/>
    <lineage>
        <taxon>Bacteria</taxon>
        <taxon>Bacillati</taxon>
        <taxon>Bacillota</taxon>
        <taxon>Clostridia</taxon>
        <taxon>Lachnospirales</taxon>
        <taxon>Lachnospiraceae</taxon>
        <taxon>Anaeromicropila</taxon>
    </lineage>
</organism>
<evidence type="ECO:0000313" key="5">
    <source>
        <dbReference type="Proteomes" id="UP000199659"/>
    </source>
</evidence>
<reference evidence="4 5" key="1">
    <citation type="submission" date="2016-10" db="EMBL/GenBank/DDBJ databases">
        <authorList>
            <person name="de Groot N.N."/>
        </authorList>
    </citation>
    <scope>NUCLEOTIDE SEQUENCE [LARGE SCALE GENOMIC DNA]</scope>
    <source>
        <strain evidence="4 5">743A</strain>
    </source>
</reference>
<dbReference type="SUPFAM" id="SSF52972">
    <property type="entry name" value="ITPase-like"/>
    <property type="match status" value="1"/>
</dbReference>
<feature type="site" description="Important for substrate specificity" evidence="3">
    <location>
        <position position="159"/>
    </location>
</feature>
<evidence type="ECO:0000313" key="4">
    <source>
        <dbReference type="EMBL" id="SFR79890.1"/>
    </source>
</evidence>
<feature type="site" description="Important for substrate specificity" evidence="3">
    <location>
        <position position="12"/>
    </location>
</feature>
<accession>A0A1I6JMU8</accession>
<proteinExistence type="inferred from homology"/>
<comment type="function">
    <text evidence="3">Nucleoside triphosphate pyrophosphatase that hydrolyzes dTTP and UTP. May have a dual role in cell division arrest and in preventing the incorporation of modified nucleotides into cellular nucleic acids.</text>
</comment>
<dbReference type="InterPro" id="IPR003697">
    <property type="entry name" value="Maf-like"/>
</dbReference>
<dbReference type="RefSeq" id="WP_092560288.1">
    <property type="nucleotide sequence ID" value="NZ_FOYZ01000006.1"/>
</dbReference>
<comment type="catalytic activity">
    <reaction evidence="3">
        <text>dTTP + H2O = dTMP + diphosphate + H(+)</text>
        <dbReference type="Rhea" id="RHEA:28534"/>
        <dbReference type="ChEBI" id="CHEBI:15377"/>
        <dbReference type="ChEBI" id="CHEBI:15378"/>
        <dbReference type="ChEBI" id="CHEBI:33019"/>
        <dbReference type="ChEBI" id="CHEBI:37568"/>
        <dbReference type="ChEBI" id="CHEBI:63528"/>
        <dbReference type="EC" id="3.6.1.9"/>
    </reaction>
</comment>
<sequence length="203" mass="22499">MFTLILASGSPRRKEILEQCKIEYKVIVSEVEEKISSSEPAEAAKELAFQKADDVAGKLETEGEYIVLGADTIVVLEDDILGKPLNEKDAFFMLKRIQNNTHAVYTGVAVMVIRDGKVVQTISFASETKVSVSELTEDEISEYISTGEPMDKAGAYAIQGIFAKYVKKIEGNYNNVVGLPISDIYEMLKSQGINLDKREFCQN</sequence>
<dbReference type="HAMAP" id="MF_00528">
    <property type="entry name" value="Maf"/>
    <property type="match status" value="1"/>
</dbReference>
<dbReference type="OrthoDB" id="9807767at2"/>
<keyword evidence="3" id="KW-0546">Nucleotide metabolism</keyword>
<dbReference type="GO" id="GO:0036218">
    <property type="term" value="F:dTTP diphosphatase activity"/>
    <property type="evidence" value="ECO:0007669"/>
    <property type="project" value="RHEA"/>
</dbReference>
<keyword evidence="5" id="KW-1185">Reference proteome</keyword>
<dbReference type="GO" id="GO:0009117">
    <property type="term" value="P:nucleotide metabolic process"/>
    <property type="evidence" value="ECO:0007669"/>
    <property type="project" value="UniProtKB-KW"/>
</dbReference>
<comment type="cofactor">
    <cofactor evidence="1 3">
        <name>a divalent metal cation</name>
        <dbReference type="ChEBI" id="CHEBI:60240"/>
    </cofactor>
</comment>
<comment type="subcellular location">
    <subcellularLocation>
        <location evidence="3">Cytoplasm</location>
    </subcellularLocation>
</comment>
<keyword evidence="2 3" id="KW-0378">Hydrolase</keyword>
<feature type="site" description="Important for substrate specificity" evidence="3">
    <location>
        <position position="72"/>
    </location>
</feature>
<evidence type="ECO:0000256" key="3">
    <source>
        <dbReference type="HAMAP-Rule" id="MF_00528"/>
    </source>
</evidence>
<dbReference type="Gene3D" id="3.90.950.10">
    <property type="match status" value="1"/>
</dbReference>
<dbReference type="Pfam" id="PF02545">
    <property type="entry name" value="Maf"/>
    <property type="match status" value="1"/>
</dbReference>
<dbReference type="EC" id="3.6.1.9" evidence="3"/>
<comment type="similarity">
    <text evidence="3">Belongs to the Maf family. YhdE subfamily.</text>
</comment>
<dbReference type="EMBL" id="FOYZ01000006">
    <property type="protein sequence ID" value="SFR79890.1"/>
    <property type="molecule type" value="Genomic_DNA"/>
</dbReference>
<name>A0A1I6JMU8_9FIRM</name>
<dbReference type="NCBIfam" id="TIGR00172">
    <property type="entry name" value="maf"/>
    <property type="match status" value="1"/>
</dbReference>
<evidence type="ECO:0000256" key="2">
    <source>
        <dbReference type="ARBA" id="ARBA00022801"/>
    </source>
</evidence>
<protein>
    <recommendedName>
        <fullName evidence="3">dTTP/UTP pyrophosphatase</fullName>
        <shortName evidence="3">dTTPase/UTPase</shortName>
        <ecNumber evidence="3">3.6.1.9</ecNumber>
    </recommendedName>
    <alternativeName>
        <fullName evidence="3">Nucleoside triphosphate pyrophosphatase</fullName>
    </alternativeName>
    <alternativeName>
        <fullName evidence="3">Nucleotide pyrophosphatase</fullName>
        <shortName evidence="3">Nucleotide PPase</shortName>
    </alternativeName>
</protein>